<evidence type="ECO:0000313" key="2">
    <source>
        <dbReference type="EMBL" id="KAL3424347.1"/>
    </source>
</evidence>
<feature type="transmembrane region" description="Helical" evidence="1">
    <location>
        <begin position="196"/>
        <end position="213"/>
    </location>
</feature>
<feature type="transmembrane region" description="Helical" evidence="1">
    <location>
        <begin position="225"/>
        <end position="243"/>
    </location>
</feature>
<dbReference type="PANTHER" id="PTHR31726:SF2">
    <property type="entry name" value="PROTEIN ICE2"/>
    <property type="match status" value="1"/>
</dbReference>
<gene>
    <name evidence="2" type="ORF">PVAG01_03628</name>
</gene>
<feature type="transmembrane region" description="Helical" evidence="1">
    <location>
        <begin position="289"/>
        <end position="314"/>
    </location>
</feature>
<evidence type="ECO:0000313" key="3">
    <source>
        <dbReference type="Proteomes" id="UP001629113"/>
    </source>
</evidence>
<name>A0ABR4PLY7_9HELO</name>
<keyword evidence="1" id="KW-0812">Transmembrane</keyword>
<keyword evidence="1" id="KW-0472">Membrane</keyword>
<accession>A0ABR4PLY7</accession>
<evidence type="ECO:0008006" key="4">
    <source>
        <dbReference type="Google" id="ProtNLM"/>
    </source>
</evidence>
<dbReference type="Proteomes" id="UP001629113">
    <property type="component" value="Unassembled WGS sequence"/>
</dbReference>
<keyword evidence="1" id="KW-1133">Transmembrane helix</keyword>
<organism evidence="2 3">
    <name type="scientific">Phlyctema vagabunda</name>
    <dbReference type="NCBI Taxonomy" id="108571"/>
    <lineage>
        <taxon>Eukaryota</taxon>
        <taxon>Fungi</taxon>
        <taxon>Dikarya</taxon>
        <taxon>Ascomycota</taxon>
        <taxon>Pezizomycotina</taxon>
        <taxon>Leotiomycetes</taxon>
        <taxon>Helotiales</taxon>
        <taxon>Dermateaceae</taxon>
        <taxon>Phlyctema</taxon>
    </lineage>
</organism>
<feature type="transmembrane region" description="Helical" evidence="1">
    <location>
        <begin position="162"/>
        <end position="184"/>
    </location>
</feature>
<dbReference type="EMBL" id="JBFCZG010000003">
    <property type="protein sequence ID" value="KAL3424347.1"/>
    <property type="molecule type" value="Genomic_DNA"/>
</dbReference>
<dbReference type="InterPro" id="IPR013635">
    <property type="entry name" value="Ice2"/>
</dbReference>
<keyword evidence="3" id="KW-1185">Reference proteome</keyword>
<feature type="transmembrane region" description="Helical" evidence="1">
    <location>
        <begin position="6"/>
        <end position="24"/>
    </location>
</feature>
<comment type="caution">
    <text evidence="2">The sequence shown here is derived from an EMBL/GenBank/DDBJ whole genome shotgun (WGS) entry which is preliminary data.</text>
</comment>
<evidence type="ECO:0000256" key="1">
    <source>
        <dbReference type="SAM" id="Phobius"/>
    </source>
</evidence>
<feature type="transmembrane region" description="Helical" evidence="1">
    <location>
        <begin position="31"/>
        <end position="49"/>
    </location>
</feature>
<reference evidence="2 3" key="1">
    <citation type="submission" date="2024-06" db="EMBL/GenBank/DDBJ databases">
        <title>Complete genome of Phlyctema vagabunda strain 19-DSS-EL-015.</title>
        <authorList>
            <person name="Fiorenzani C."/>
        </authorList>
    </citation>
    <scope>NUCLEOTIDE SEQUENCE [LARGE SCALE GENOMIC DNA]</scope>
    <source>
        <strain evidence="2 3">19-DSS-EL-015</strain>
    </source>
</reference>
<protein>
    <recommendedName>
        <fullName evidence="4">ICE2-like protein</fullName>
    </recommendedName>
</protein>
<proteinExistence type="predicted"/>
<dbReference type="Pfam" id="PF08426">
    <property type="entry name" value="ICE2"/>
    <property type="match status" value="1"/>
</dbReference>
<sequence>MWFFRIISSAIFLLSIILSIPIAFDVGGRACGLAFSLSLFYFYALYSILRLATPERSRIRWTFVQLIGMSQWVILPGLLIWSMNRYAVDSNASGDWMAKTFDGKRAESSSVRDWVFGSGGLMESLTIGTWDKILRYSTPLFQLAEGFCSLLVIQSAGQITRWLIGLLVLSASIISSSVYFLWRITSFPEVGNVDSTLIGVTITCAVFLCAWGIGSGRGNPVESSLLFAYVVLCIYQIFTDYLPTEAAVSPPPTQPEFPPFPPIIMASYSTLVYALSTLPSAIHSSFSFLYAAFQTITPSVLISLAYRIFVFYAATRIIPAVRDSGARALSQEPSLDDSDGAGKVLGLLSWFSPSILVAVYTSLLMQHFAVTSAEGSSVEWWTMQGGDTGGNIWRWINVAATMALYSLELYLGEEDIDGGLTGHWKTD</sequence>
<dbReference type="PANTHER" id="PTHR31726">
    <property type="entry name" value="PROTEIN ICE2"/>
    <property type="match status" value="1"/>
</dbReference>